<keyword evidence="4 6" id="KW-0067">ATP-binding</keyword>
<name>A0A2U1U145_9GAMM</name>
<dbReference type="GO" id="GO:0005524">
    <property type="term" value="F:ATP binding"/>
    <property type="evidence" value="ECO:0007669"/>
    <property type="project" value="UniProtKB-KW"/>
</dbReference>
<sequence length="253" mass="27555">MSLQFQHITKRFTVNGASLTALQEINLALRAGELVAIIGASGCGKSTILRLAAGLEKAEQGTILLGDRPVQGIPADVSLVFQEPRLFPWLTVTDNIRLGMLNLDLSAAETAGQIAHYLRMMGLEGFADALPHQLSGGMAQRVAIARGLATRPKILLLDEPFGALDAITKQQLQQRLADIRRQTDLTILLVTHDVEEAVFLADRVVVMSPRPGRISDILPVNLPYPRERNSQALLTQRQILSEALNQAETSIEA</sequence>
<dbReference type="InterPro" id="IPR017871">
    <property type="entry name" value="ABC_transporter-like_CS"/>
</dbReference>
<dbReference type="PANTHER" id="PTHR42788:SF13">
    <property type="entry name" value="ALIPHATIC SULFONATES IMPORT ATP-BINDING PROTEIN SSUB"/>
    <property type="match status" value="1"/>
</dbReference>
<evidence type="ECO:0000256" key="2">
    <source>
        <dbReference type="ARBA" id="ARBA00022448"/>
    </source>
</evidence>
<dbReference type="PANTHER" id="PTHR42788">
    <property type="entry name" value="TAURINE IMPORT ATP-BINDING PROTEIN-RELATED"/>
    <property type="match status" value="1"/>
</dbReference>
<dbReference type="InterPro" id="IPR027417">
    <property type="entry name" value="P-loop_NTPase"/>
</dbReference>
<dbReference type="PROSITE" id="PS00211">
    <property type="entry name" value="ABC_TRANSPORTER_1"/>
    <property type="match status" value="1"/>
</dbReference>
<dbReference type="InterPro" id="IPR003593">
    <property type="entry name" value="AAA+_ATPase"/>
</dbReference>
<evidence type="ECO:0000313" key="7">
    <source>
        <dbReference type="Proteomes" id="UP000296159"/>
    </source>
</evidence>
<evidence type="ECO:0000259" key="5">
    <source>
        <dbReference type="PROSITE" id="PS50893"/>
    </source>
</evidence>
<comment type="caution">
    <text evidence="6">The sequence shown here is derived from an EMBL/GenBank/DDBJ whole genome shotgun (WGS) entry which is preliminary data.</text>
</comment>
<dbReference type="Pfam" id="PF00005">
    <property type="entry name" value="ABC_tran"/>
    <property type="match status" value="1"/>
</dbReference>
<keyword evidence="7" id="KW-1185">Reference proteome</keyword>
<proteinExistence type="inferred from homology"/>
<evidence type="ECO:0000313" key="6">
    <source>
        <dbReference type="EMBL" id="PWC15381.1"/>
    </source>
</evidence>
<dbReference type="RefSeq" id="WP_136166607.1">
    <property type="nucleotide sequence ID" value="NZ_KZ819079.1"/>
</dbReference>
<keyword evidence="2" id="KW-0813">Transport</keyword>
<evidence type="ECO:0000256" key="3">
    <source>
        <dbReference type="ARBA" id="ARBA00022741"/>
    </source>
</evidence>
<evidence type="ECO:0000256" key="4">
    <source>
        <dbReference type="ARBA" id="ARBA00022840"/>
    </source>
</evidence>
<protein>
    <submittedName>
        <fullName evidence="6">ABC transporter ATP-binding protein</fullName>
    </submittedName>
</protein>
<evidence type="ECO:0000256" key="1">
    <source>
        <dbReference type="ARBA" id="ARBA00005417"/>
    </source>
</evidence>
<feature type="domain" description="ABC transporter" evidence="5">
    <location>
        <begin position="3"/>
        <end position="234"/>
    </location>
</feature>
<dbReference type="SUPFAM" id="SSF52540">
    <property type="entry name" value="P-loop containing nucleoside triphosphate hydrolases"/>
    <property type="match status" value="1"/>
</dbReference>
<gene>
    <name evidence="6" type="ORF">DDT56_11615</name>
</gene>
<comment type="similarity">
    <text evidence="1">Belongs to the ABC transporter superfamily.</text>
</comment>
<dbReference type="GO" id="GO:0016887">
    <property type="term" value="F:ATP hydrolysis activity"/>
    <property type="evidence" value="ECO:0007669"/>
    <property type="project" value="InterPro"/>
</dbReference>
<dbReference type="CDD" id="cd03293">
    <property type="entry name" value="ABC_NrtD_SsuB_transporters"/>
    <property type="match status" value="1"/>
</dbReference>
<accession>A0A2U1U145</accession>
<dbReference type="AlphaFoldDB" id="A0A2U1U145"/>
<dbReference type="Gene3D" id="3.40.50.300">
    <property type="entry name" value="P-loop containing nucleotide triphosphate hydrolases"/>
    <property type="match status" value="1"/>
</dbReference>
<dbReference type="InterPro" id="IPR003439">
    <property type="entry name" value="ABC_transporter-like_ATP-bd"/>
</dbReference>
<reference evidence="6 7" key="1">
    <citation type="submission" date="2018-04" db="EMBL/GenBank/DDBJ databases">
        <title>Brenneria corticis sp.nov.</title>
        <authorList>
            <person name="Li Y."/>
        </authorList>
    </citation>
    <scope>NUCLEOTIDE SEQUENCE [LARGE SCALE GENOMIC DNA]</scope>
    <source>
        <strain evidence="6 7">CFCC 11842</strain>
    </source>
</reference>
<keyword evidence="3" id="KW-0547">Nucleotide-binding</keyword>
<dbReference type="EMBL" id="QDKH01000011">
    <property type="protein sequence ID" value="PWC15381.1"/>
    <property type="molecule type" value="Genomic_DNA"/>
</dbReference>
<dbReference type="SMART" id="SM00382">
    <property type="entry name" value="AAA"/>
    <property type="match status" value="1"/>
</dbReference>
<dbReference type="InterPro" id="IPR050166">
    <property type="entry name" value="ABC_transporter_ATP-bind"/>
</dbReference>
<organism evidence="6 7">
    <name type="scientific">Brenneria corticis</name>
    <dbReference type="NCBI Taxonomy" id="2173106"/>
    <lineage>
        <taxon>Bacteria</taxon>
        <taxon>Pseudomonadati</taxon>
        <taxon>Pseudomonadota</taxon>
        <taxon>Gammaproteobacteria</taxon>
        <taxon>Enterobacterales</taxon>
        <taxon>Pectobacteriaceae</taxon>
        <taxon>Brenneria</taxon>
    </lineage>
</organism>
<dbReference type="Proteomes" id="UP000296159">
    <property type="component" value="Unassembled WGS sequence"/>
</dbReference>
<dbReference type="PROSITE" id="PS50893">
    <property type="entry name" value="ABC_TRANSPORTER_2"/>
    <property type="match status" value="1"/>
</dbReference>